<proteinExistence type="predicted"/>
<dbReference type="Proteomes" id="UP000187735">
    <property type="component" value="Chromosome"/>
</dbReference>
<dbReference type="AlphaFoldDB" id="A0A1P8WMM3"/>
<evidence type="ECO:0000313" key="2">
    <source>
        <dbReference type="Proteomes" id="UP000187735"/>
    </source>
</evidence>
<evidence type="ECO:0000313" key="1">
    <source>
        <dbReference type="EMBL" id="APZ95299.1"/>
    </source>
</evidence>
<dbReference type="PANTHER" id="PTHR36456">
    <property type="entry name" value="UPF0232 PROTEIN SCO3875"/>
    <property type="match status" value="1"/>
</dbReference>
<dbReference type="Pfam" id="PF05258">
    <property type="entry name" value="DciA"/>
    <property type="match status" value="1"/>
</dbReference>
<keyword evidence="2" id="KW-1185">Reference proteome</keyword>
<reference evidence="1 2" key="1">
    <citation type="journal article" date="2016" name="Front. Microbiol.">
        <title>Fuerstia marisgermanicae gen. nov., sp. nov., an Unusual Member of the Phylum Planctomycetes from the German Wadden Sea.</title>
        <authorList>
            <person name="Kohn T."/>
            <person name="Heuer A."/>
            <person name="Jogler M."/>
            <person name="Vollmers J."/>
            <person name="Boedeker C."/>
            <person name="Bunk B."/>
            <person name="Rast P."/>
            <person name="Borchert D."/>
            <person name="Glockner I."/>
            <person name="Freese H.M."/>
            <person name="Klenk H.P."/>
            <person name="Overmann J."/>
            <person name="Kaster A.K."/>
            <person name="Rohde M."/>
            <person name="Wiegand S."/>
            <person name="Jogler C."/>
        </authorList>
    </citation>
    <scope>NUCLEOTIDE SEQUENCE [LARGE SCALE GENOMIC DNA]</scope>
    <source>
        <strain evidence="1 2">NH11</strain>
    </source>
</reference>
<protein>
    <submittedName>
        <fullName evidence="1">Zn-ribbon-containing, putative RNA-binding protein</fullName>
    </submittedName>
</protein>
<dbReference type="PANTHER" id="PTHR36456:SF1">
    <property type="entry name" value="UPF0232 PROTEIN SCO3875"/>
    <property type="match status" value="1"/>
</dbReference>
<dbReference type="InterPro" id="IPR007922">
    <property type="entry name" value="DciA-like"/>
</dbReference>
<dbReference type="KEGG" id="fmr:Fuma_04955"/>
<dbReference type="STRING" id="1891926.Fuma_04955"/>
<gene>
    <name evidence="1" type="ORF">Fuma_04955</name>
</gene>
<dbReference type="EMBL" id="CP017641">
    <property type="protein sequence ID" value="APZ95299.1"/>
    <property type="molecule type" value="Genomic_DNA"/>
</dbReference>
<sequence length="103" mass="11499">MNDFAFGKPTQLGHVLQTLVRKRGLAEESAQKELDEIWKKAAGPRIASKTFVRRLRSGILEIGVTNGAILEELTCYLKHEVLSAVQQLQTNPPINSLKFVKVN</sequence>
<organism evidence="1 2">
    <name type="scientific">Fuerstiella marisgermanici</name>
    <dbReference type="NCBI Taxonomy" id="1891926"/>
    <lineage>
        <taxon>Bacteria</taxon>
        <taxon>Pseudomonadati</taxon>
        <taxon>Planctomycetota</taxon>
        <taxon>Planctomycetia</taxon>
        <taxon>Planctomycetales</taxon>
        <taxon>Planctomycetaceae</taxon>
        <taxon>Fuerstiella</taxon>
    </lineage>
</organism>
<accession>A0A1P8WMM3</accession>
<dbReference type="RefSeq" id="WP_077026482.1">
    <property type="nucleotide sequence ID" value="NZ_CP017641.1"/>
</dbReference>
<name>A0A1P8WMM3_9PLAN</name>